<dbReference type="InterPro" id="IPR000825">
    <property type="entry name" value="SUF_FeS_clus_asmbl_SufBD_core"/>
</dbReference>
<evidence type="ECO:0000259" key="2">
    <source>
        <dbReference type="Pfam" id="PF01458"/>
    </source>
</evidence>
<reference evidence="4 5" key="1">
    <citation type="submission" date="2019-01" db="EMBL/GenBank/DDBJ databases">
        <authorList>
            <person name="Chen W.-M."/>
        </authorList>
    </citation>
    <scope>NUCLEOTIDE SEQUENCE [LARGE SCALE GENOMIC DNA]</scope>
    <source>
        <strain evidence="4 5">CCP-6</strain>
    </source>
</reference>
<dbReference type="RefSeq" id="WP_127787925.1">
    <property type="nucleotide sequence ID" value="NZ_SACL01000004.1"/>
</dbReference>
<gene>
    <name evidence="4" type="primary">sufD</name>
    <name evidence="4" type="ORF">EOD42_12740</name>
</gene>
<evidence type="ECO:0000313" key="5">
    <source>
        <dbReference type="Proteomes" id="UP000282957"/>
    </source>
</evidence>
<dbReference type="InterPro" id="IPR037284">
    <property type="entry name" value="SUF_FeS_clus_asmbl_SufBD_sf"/>
</dbReference>
<dbReference type="Proteomes" id="UP000282957">
    <property type="component" value="Unassembled WGS sequence"/>
</dbReference>
<dbReference type="PANTHER" id="PTHR43575">
    <property type="entry name" value="PROTEIN ABCI7, CHLOROPLASTIC"/>
    <property type="match status" value="1"/>
</dbReference>
<dbReference type="InterPro" id="IPR045595">
    <property type="entry name" value="SufBD_N"/>
</dbReference>
<sequence>MTSNAEAFLRRAEALATPAWVGALRRQGVEALARSGLPNRRVEAYRYTDLTPVARAEFGAAPKALARPELPAQRGRARMVFVDGVLRADLSTLPPRPLSDAAPLLGTVENSATAPVAALNAALAEDGMFLDIPAGENAGLIELVSIVTEGAGPIAFHPRHVVRLGEGASVTILETCEGPDGVGYLHNPVFEVVVAEGATCAHTRIQREGQGAYFLSSIHARIAAGGTYDNFTLNAGAKLARNEIHSALEGPKAACHMNGAQLVGQGQLADTTTFLHHAAPDCASRQTYKSVLTGNGRGVFQGKILVAQVAQRTDGYQMNQALLLSEDAEMDAKPQLEIYADDVKCSHGATIGALDENQLFYLRSRGIPEKAARAMLVQAFLTEAVDGVADETCRAALDEAVMGWWQGVAA</sequence>
<dbReference type="Pfam" id="PF01458">
    <property type="entry name" value="SUFBD_core"/>
    <property type="match status" value="1"/>
</dbReference>
<evidence type="ECO:0000313" key="4">
    <source>
        <dbReference type="EMBL" id="RVT95992.1"/>
    </source>
</evidence>
<dbReference type="AlphaFoldDB" id="A0A437MEE8"/>
<feature type="domain" description="SUF system FeS cluster assembly SufBD core" evidence="2">
    <location>
        <begin position="154"/>
        <end position="380"/>
    </location>
</feature>
<keyword evidence="5" id="KW-1185">Reference proteome</keyword>
<dbReference type="GO" id="GO:0016226">
    <property type="term" value="P:iron-sulfur cluster assembly"/>
    <property type="evidence" value="ECO:0007669"/>
    <property type="project" value="InterPro"/>
</dbReference>
<evidence type="ECO:0000259" key="3">
    <source>
        <dbReference type="Pfam" id="PF19295"/>
    </source>
</evidence>
<dbReference type="Pfam" id="PF19295">
    <property type="entry name" value="SufBD_N"/>
    <property type="match status" value="1"/>
</dbReference>
<dbReference type="NCBIfam" id="TIGR01981">
    <property type="entry name" value="sufD"/>
    <property type="match status" value="1"/>
</dbReference>
<dbReference type="PANTHER" id="PTHR43575:SF1">
    <property type="entry name" value="PROTEIN ABCI7, CHLOROPLASTIC"/>
    <property type="match status" value="1"/>
</dbReference>
<protein>
    <submittedName>
        <fullName evidence="4">Fe-S cluster assembly protein SufD</fullName>
    </submittedName>
</protein>
<comment type="caution">
    <text evidence="4">The sequence shown here is derived from an EMBL/GenBank/DDBJ whole genome shotgun (WGS) entry which is preliminary data.</text>
</comment>
<comment type="similarity">
    <text evidence="1">Belongs to the iron-sulfur cluster assembly SufBD family.</text>
</comment>
<dbReference type="EMBL" id="SACL01000004">
    <property type="protein sequence ID" value="RVT95992.1"/>
    <property type="molecule type" value="Genomic_DNA"/>
</dbReference>
<evidence type="ECO:0000256" key="1">
    <source>
        <dbReference type="ARBA" id="ARBA00043967"/>
    </source>
</evidence>
<dbReference type="InterPro" id="IPR011542">
    <property type="entry name" value="SUF_FeS_clus_asmbl_SufD"/>
</dbReference>
<dbReference type="InterPro" id="IPR055346">
    <property type="entry name" value="Fe-S_cluster_assembly_SufBD"/>
</dbReference>
<accession>A0A437MEE8</accession>
<feature type="domain" description="SUF system FeS cluster assembly SufBD N-terminal" evidence="3">
    <location>
        <begin position="20"/>
        <end position="65"/>
    </location>
</feature>
<proteinExistence type="inferred from homology"/>
<dbReference type="SUPFAM" id="SSF101960">
    <property type="entry name" value="Stabilizer of iron transporter SufD"/>
    <property type="match status" value="1"/>
</dbReference>
<name>A0A437MEE8_9PROT</name>
<dbReference type="OrthoDB" id="9768262at2"/>
<organism evidence="4 5">
    <name type="scientific">Rhodovarius crocodyli</name>
    <dbReference type="NCBI Taxonomy" id="1979269"/>
    <lineage>
        <taxon>Bacteria</taxon>
        <taxon>Pseudomonadati</taxon>
        <taxon>Pseudomonadota</taxon>
        <taxon>Alphaproteobacteria</taxon>
        <taxon>Acetobacterales</taxon>
        <taxon>Roseomonadaceae</taxon>
        <taxon>Rhodovarius</taxon>
    </lineage>
</organism>